<evidence type="ECO:0000313" key="3">
    <source>
        <dbReference type="EMBL" id="KUF76454.1"/>
    </source>
</evidence>
<protein>
    <submittedName>
        <fullName evidence="3">Uncharacterized protein</fullName>
    </submittedName>
</protein>
<organism evidence="3 4">
    <name type="scientific">Phytophthora nicotianae</name>
    <name type="common">Potato buckeye rot agent</name>
    <name type="synonym">Phytophthora parasitica</name>
    <dbReference type="NCBI Taxonomy" id="4792"/>
    <lineage>
        <taxon>Eukaryota</taxon>
        <taxon>Sar</taxon>
        <taxon>Stramenopiles</taxon>
        <taxon>Oomycota</taxon>
        <taxon>Peronosporomycetes</taxon>
        <taxon>Peronosporales</taxon>
        <taxon>Peronosporaceae</taxon>
        <taxon>Phytophthora</taxon>
    </lineage>
</organism>
<name>A0A0W8BXK8_PHYNI</name>
<feature type="region of interest" description="Disordered" evidence="1">
    <location>
        <begin position="301"/>
        <end position="338"/>
    </location>
</feature>
<dbReference type="AlphaFoldDB" id="A0A0W8BXK8"/>
<evidence type="ECO:0000313" key="4">
    <source>
        <dbReference type="Proteomes" id="UP000052943"/>
    </source>
</evidence>
<dbReference type="Proteomes" id="UP000052943">
    <property type="component" value="Unassembled WGS sequence"/>
</dbReference>
<feature type="compositionally biased region" description="Acidic residues" evidence="1">
    <location>
        <begin position="309"/>
        <end position="338"/>
    </location>
</feature>
<evidence type="ECO:0000256" key="1">
    <source>
        <dbReference type="SAM" id="MobiDB-lite"/>
    </source>
</evidence>
<feature type="region of interest" description="Disordered" evidence="1">
    <location>
        <begin position="45"/>
        <end position="133"/>
    </location>
</feature>
<feature type="compositionally biased region" description="Acidic residues" evidence="1">
    <location>
        <begin position="102"/>
        <end position="126"/>
    </location>
</feature>
<evidence type="ECO:0000256" key="2">
    <source>
        <dbReference type="SAM" id="SignalP"/>
    </source>
</evidence>
<feature type="chain" id="PRO_5006939866" evidence="2">
    <location>
        <begin position="20"/>
        <end position="1020"/>
    </location>
</feature>
<feature type="region of interest" description="Disordered" evidence="1">
    <location>
        <begin position="683"/>
        <end position="710"/>
    </location>
</feature>
<sequence>MVLSVKKTLALALCVSTFATSEVAQSSALRTHPRRGLAGIHHTTQYAPKVVKQPKGAPVQQEDSGSSDSYDSYDSYDLDGSDSADVELQGSEEMDISTSQDLDMDVDGPTDMDVDLDDGEELEYSGEGDQTLDMSSSGDMDFSADASLDGSGQMDAEIEFTDGSVDVDLDDDEDYSQELEFEDDEVVDEIIEVPEGAKSIHLRVHKGNVDLDIIKGAKEHVKSEAQPEQKKEEAPKEEQKKEETAATETKEETVSYAAEAKEWIEENGSKPAVLGGLIGAAVGIVGIAGVAIAKSRKRASEKSVLAEDAAADAEAEAEVDEDAESESDNDSDSDEDVEAGVTVLTEDAEEEKKTSVVEGSVQQTIGGCMQVADMAQRELLHDLVERSRERVVQVRAGSSLLHVLHQQQLHAPSLLSSSTSLPVLPPAPTLVIVPKRQARKSLHFQVSDEGHQARQRRGALPRLAKSVVQLPEATTSFEQYQSFMATKIYREETMHLQNRRAAIVPKDDLLKKLATVCAAALKEMENAEEAPAVRESLGAKLLRAMALLRGGRAFEQAKTLAPPPPPAYGDIKNAHLAFQQFKSDDVNVTKQKRVHPSADLQEGNTSSKTPIHFGDKICLLSSSSDLPLAIGPDGRSHSARDLSAGPHMTFTIVDFRNPSRYDEVTATDDFWLRVDPAVLAPPMCDPRRPHANSGVGEGSDQTADSGGDGDVASLLSDTSYYLGCPGWLDDATDEDRRLRGQQRFRLVAMKALTPSRDYYGDDAATREYAMETNEGIMRLARWRFVRYSPPKHEQLIRERAENVRHGSLDNEQDVNDAMVNCSTVYLVLSDFALVYDRNLKRGVGIRVSSEPSSEVLKLNNTYPDKRERRRQQRTSGVITNTIMHLSACARWQVRILQRTGGMNYLKELELAMAAVTGDYRKEDGARVEWLREKQEKLAANDRRLLAKTNLVPDARRQYDLVVSQSNSKLEQIERQKDAQATEYFKRRLRALETMESGHQLHEIIHLKQQQLHHVVELPHI</sequence>
<feature type="compositionally biased region" description="Low complexity" evidence="1">
    <location>
        <begin position="63"/>
        <end position="73"/>
    </location>
</feature>
<accession>A0A0W8BXK8</accession>
<gene>
    <name evidence="3" type="ORF">AM587_10013043</name>
</gene>
<reference evidence="3 4" key="1">
    <citation type="submission" date="2015-11" db="EMBL/GenBank/DDBJ databases">
        <title>Genomes and virulence difference between two physiological races of Phytophthora nicotianae.</title>
        <authorList>
            <person name="Liu H."/>
            <person name="Ma X."/>
            <person name="Yu H."/>
            <person name="Fang D."/>
            <person name="Li Y."/>
            <person name="Wang X."/>
            <person name="Wang W."/>
            <person name="Dong Y."/>
            <person name="Xiao B."/>
        </authorList>
    </citation>
    <scope>NUCLEOTIDE SEQUENCE [LARGE SCALE GENOMIC DNA]</scope>
    <source>
        <strain evidence="4">race 0</strain>
    </source>
</reference>
<feature type="signal peptide" evidence="2">
    <location>
        <begin position="1"/>
        <end position="19"/>
    </location>
</feature>
<dbReference type="OrthoDB" id="108005at2759"/>
<feature type="region of interest" description="Disordered" evidence="1">
    <location>
        <begin position="220"/>
        <end position="254"/>
    </location>
</feature>
<keyword evidence="2" id="KW-0732">Signal</keyword>
<dbReference type="EMBL" id="LNFO01005799">
    <property type="protein sequence ID" value="KUF76454.1"/>
    <property type="molecule type" value="Genomic_DNA"/>
</dbReference>
<comment type="caution">
    <text evidence="3">The sequence shown here is derived from an EMBL/GenBank/DDBJ whole genome shotgun (WGS) entry which is preliminary data.</text>
</comment>
<proteinExistence type="predicted"/>
<feature type="compositionally biased region" description="Acidic residues" evidence="1">
    <location>
        <begin position="74"/>
        <end position="95"/>
    </location>
</feature>